<evidence type="ECO:0000256" key="1">
    <source>
        <dbReference type="ARBA" id="ARBA00002600"/>
    </source>
</evidence>
<evidence type="ECO:0000256" key="3">
    <source>
        <dbReference type="ARBA" id="ARBA00010551"/>
    </source>
</evidence>
<comment type="function">
    <text evidence="1 11">Catalyzes the 6-electron oxidation of protoporphyrinogen-IX to form protoporphyrin-IX.</text>
</comment>
<dbReference type="InterPro" id="IPR036188">
    <property type="entry name" value="FAD/NAD-bd_sf"/>
</dbReference>
<dbReference type="EC" id="1.3.3.4" evidence="4 11"/>
<dbReference type="UniPathway" id="UPA00251">
    <property type="reaction ID" value="UER00324"/>
</dbReference>
<evidence type="ECO:0000256" key="2">
    <source>
        <dbReference type="ARBA" id="ARBA00005073"/>
    </source>
</evidence>
<dbReference type="Proteomes" id="UP000799291">
    <property type="component" value="Unassembled WGS sequence"/>
</dbReference>
<dbReference type="InterPro" id="IPR002937">
    <property type="entry name" value="Amino_oxidase"/>
</dbReference>
<dbReference type="NCBIfam" id="TIGR00562">
    <property type="entry name" value="proto_IX_ox"/>
    <property type="match status" value="1"/>
</dbReference>
<comment type="catalytic activity">
    <reaction evidence="10 11">
        <text>protoporphyrinogen IX + 3 O2 = protoporphyrin IX + 3 H2O2</text>
        <dbReference type="Rhea" id="RHEA:25576"/>
        <dbReference type="ChEBI" id="CHEBI:15379"/>
        <dbReference type="ChEBI" id="CHEBI:16240"/>
        <dbReference type="ChEBI" id="CHEBI:57306"/>
        <dbReference type="ChEBI" id="CHEBI:57307"/>
        <dbReference type="EC" id="1.3.3.4"/>
    </reaction>
</comment>
<evidence type="ECO:0000259" key="12">
    <source>
        <dbReference type="Pfam" id="PF01593"/>
    </source>
</evidence>
<name>A0A6G1IEX5_9PLEO</name>
<evidence type="ECO:0000256" key="6">
    <source>
        <dbReference type="ARBA" id="ARBA00022827"/>
    </source>
</evidence>
<sequence>MRLRRHVPLLQSTLKHVSTGQFAPSLCVRCRRYASSATYPENIAVLGGGISGLASAHFISKEFPNSKITVYESDKDTGGWIQSRREDVPGGNVLFEHGPRTLRPGPNCMPTAQLIQDLDLLDNVLYSKRTSVGAKNRFIYYPDRLNQLPSPGEPPQLGNIIDLWRSGLLAGVFSTLLEPWRPPRPHNLVDESIGSFITRRTDKRIANNVVSAVMHGIYAGDVWQLSARTLLAQAWKLEGLHGSVWRGMFNVNSESPHSEQVALSHPYDHDALRAMREDISLDNKFVDLLGESTMFSFRNGLQELIKALQRKLEGNGQVEFKLETRARDLKYIAGAEPKVELIAEKNLEQENLEQTTQKYDLVISSLPDKSLAPYVTVMTVNLFFPKPGLLPVQGFGYLIPQSIPFEQNPERALGVIFDSYTVTGQDTASGTKLTVMLGGHWWNDWTHFPDQNEGVELARSVIRRHLHITDDPIRAHVNLSEDCIPQYTVGYDDRLKAFAQKVRDDYRGRVRMVGNLYHGVGVNDCVKAAWLVARGLRGNGWKEWGTGLERALDEREWVAVPMGQGMGTRGRSRVGKSG</sequence>
<dbReference type="GO" id="GO:0004729">
    <property type="term" value="F:oxygen-dependent protoporphyrinogen oxidase activity"/>
    <property type="evidence" value="ECO:0007669"/>
    <property type="project" value="UniProtKB-UniRule"/>
</dbReference>
<keyword evidence="9 11" id="KW-0627">Porphyrin biosynthesis</keyword>
<keyword evidence="5 11" id="KW-0285">Flavoprotein</keyword>
<comment type="similarity">
    <text evidence="3 11">Belongs to the protoporphyrinogen/coproporphyrinogen oxidase family. Protoporphyrinogen oxidase subfamily.</text>
</comment>
<evidence type="ECO:0000256" key="7">
    <source>
        <dbReference type="ARBA" id="ARBA00023002"/>
    </source>
</evidence>
<accession>A0A6G1IEX5</accession>
<evidence type="ECO:0000256" key="8">
    <source>
        <dbReference type="ARBA" id="ARBA00023133"/>
    </source>
</evidence>
<evidence type="ECO:0000256" key="4">
    <source>
        <dbReference type="ARBA" id="ARBA00012867"/>
    </source>
</evidence>
<gene>
    <name evidence="13" type="ORF">K458DRAFT_351559</name>
</gene>
<dbReference type="Gene3D" id="3.50.50.60">
    <property type="entry name" value="FAD/NAD(P)-binding domain"/>
    <property type="match status" value="1"/>
</dbReference>
<evidence type="ECO:0000256" key="5">
    <source>
        <dbReference type="ARBA" id="ARBA00022630"/>
    </source>
</evidence>
<dbReference type="Pfam" id="PF01593">
    <property type="entry name" value="Amino_oxidase"/>
    <property type="match status" value="1"/>
</dbReference>
<dbReference type="InterPro" id="IPR004572">
    <property type="entry name" value="Protoporphyrinogen_oxidase"/>
</dbReference>
<evidence type="ECO:0000313" key="13">
    <source>
        <dbReference type="EMBL" id="KAF2676648.1"/>
    </source>
</evidence>
<proteinExistence type="inferred from homology"/>
<dbReference type="SUPFAM" id="SSF51905">
    <property type="entry name" value="FAD/NAD(P)-binding domain"/>
    <property type="match status" value="1"/>
</dbReference>
<organism evidence="13 14">
    <name type="scientific">Lentithecium fluviatile CBS 122367</name>
    <dbReference type="NCBI Taxonomy" id="1168545"/>
    <lineage>
        <taxon>Eukaryota</taxon>
        <taxon>Fungi</taxon>
        <taxon>Dikarya</taxon>
        <taxon>Ascomycota</taxon>
        <taxon>Pezizomycotina</taxon>
        <taxon>Dothideomycetes</taxon>
        <taxon>Pleosporomycetidae</taxon>
        <taxon>Pleosporales</taxon>
        <taxon>Massarineae</taxon>
        <taxon>Lentitheciaceae</taxon>
        <taxon>Lentithecium</taxon>
    </lineage>
</organism>
<keyword evidence="7 11" id="KW-0560">Oxidoreductase</keyword>
<evidence type="ECO:0000313" key="14">
    <source>
        <dbReference type="Proteomes" id="UP000799291"/>
    </source>
</evidence>
<keyword evidence="14" id="KW-1185">Reference proteome</keyword>
<dbReference type="PANTHER" id="PTHR42923:SF3">
    <property type="entry name" value="PROTOPORPHYRINOGEN OXIDASE"/>
    <property type="match status" value="1"/>
</dbReference>
<dbReference type="InterPro" id="IPR050464">
    <property type="entry name" value="Zeta_carotene_desat/Oxidored"/>
</dbReference>
<dbReference type="EMBL" id="MU005632">
    <property type="protein sequence ID" value="KAF2676648.1"/>
    <property type="molecule type" value="Genomic_DNA"/>
</dbReference>
<comment type="cofactor">
    <cofactor evidence="11">
        <name>FAD</name>
        <dbReference type="ChEBI" id="CHEBI:57692"/>
    </cofactor>
    <text evidence="11">Binds 1 FAD per subunit.</text>
</comment>
<reference evidence="13" key="1">
    <citation type="journal article" date="2020" name="Stud. Mycol.">
        <title>101 Dothideomycetes genomes: a test case for predicting lifestyles and emergence of pathogens.</title>
        <authorList>
            <person name="Haridas S."/>
            <person name="Albert R."/>
            <person name="Binder M."/>
            <person name="Bloem J."/>
            <person name="Labutti K."/>
            <person name="Salamov A."/>
            <person name="Andreopoulos B."/>
            <person name="Baker S."/>
            <person name="Barry K."/>
            <person name="Bills G."/>
            <person name="Bluhm B."/>
            <person name="Cannon C."/>
            <person name="Castanera R."/>
            <person name="Culley D."/>
            <person name="Daum C."/>
            <person name="Ezra D."/>
            <person name="Gonzalez J."/>
            <person name="Henrissat B."/>
            <person name="Kuo A."/>
            <person name="Liang C."/>
            <person name="Lipzen A."/>
            <person name="Lutzoni F."/>
            <person name="Magnuson J."/>
            <person name="Mondo S."/>
            <person name="Nolan M."/>
            <person name="Ohm R."/>
            <person name="Pangilinan J."/>
            <person name="Park H.-J."/>
            <person name="Ramirez L."/>
            <person name="Alfaro M."/>
            <person name="Sun H."/>
            <person name="Tritt A."/>
            <person name="Yoshinaga Y."/>
            <person name="Zwiers L.-H."/>
            <person name="Turgeon B."/>
            <person name="Goodwin S."/>
            <person name="Spatafora J."/>
            <person name="Crous P."/>
            <person name="Grigoriev I."/>
        </authorList>
    </citation>
    <scope>NUCLEOTIDE SEQUENCE</scope>
    <source>
        <strain evidence="13">CBS 122367</strain>
    </source>
</reference>
<dbReference type="PANTHER" id="PTHR42923">
    <property type="entry name" value="PROTOPORPHYRINOGEN OXIDASE"/>
    <property type="match status" value="1"/>
</dbReference>
<dbReference type="AlphaFoldDB" id="A0A6G1IEX5"/>
<dbReference type="SUPFAM" id="SSF54373">
    <property type="entry name" value="FAD-linked reductases, C-terminal domain"/>
    <property type="match status" value="1"/>
</dbReference>
<dbReference type="GO" id="GO:0006782">
    <property type="term" value="P:protoporphyrinogen IX biosynthetic process"/>
    <property type="evidence" value="ECO:0007669"/>
    <property type="project" value="UniProtKB-UniRule"/>
</dbReference>
<dbReference type="OrthoDB" id="438553at2759"/>
<comment type="pathway">
    <text evidence="2 11">Porphyrin-containing compound metabolism; protoporphyrin-IX biosynthesis; protoporphyrin-IX from protoporphyrinogen-IX: step 1/1.</text>
</comment>
<dbReference type="GO" id="GO:0005743">
    <property type="term" value="C:mitochondrial inner membrane"/>
    <property type="evidence" value="ECO:0007669"/>
    <property type="project" value="UniProtKB-SubCell"/>
</dbReference>
<evidence type="ECO:0000256" key="9">
    <source>
        <dbReference type="ARBA" id="ARBA00023244"/>
    </source>
</evidence>
<keyword evidence="8 11" id="KW-0350">Heme biosynthesis</keyword>
<evidence type="ECO:0000256" key="11">
    <source>
        <dbReference type="RuleBase" id="RU367069"/>
    </source>
</evidence>
<evidence type="ECO:0000256" key="10">
    <source>
        <dbReference type="ARBA" id="ARBA00047554"/>
    </source>
</evidence>
<protein>
    <recommendedName>
        <fullName evidence="4 11">Protoporphyrinogen oxidase</fullName>
        <ecNumber evidence="4 11">1.3.3.4</ecNumber>
    </recommendedName>
</protein>
<keyword evidence="6 11" id="KW-0274">FAD</keyword>
<feature type="domain" description="Amine oxidase" evidence="12">
    <location>
        <begin position="50"/>
        <end position="534"/>
    </location>
</feature>
<comment type="subcellular location">
    <subcellularLocation>
        <location evidence="11">Mitochondrion inner membrane</location>
    </subcellularLocation>
</comment>